<evidence type="ECO:0000256" key="2">
    <source>
        <dbReference type="SAM" id="MobiDB-lite"/>
    </source>
</evidence>
<feature type="coiled-coil region" evidence="1">
    <location>
        <begin position="342"/>
        <end position="411"/>
    </location>
</feature>
<dbReference type="Proteomes" id="UP000199589">
    <property type="component" value="Unassembled WGS sequence"/>
</dbReference>
<evidence type="ECO:0000313" key="4">
    <source>
        <dbReference type="EMBL" id="SFK10640.1"/>
    </source>
</evidence>
<dbReference type="InterPro" id="IPR027417">
    <property type="entry name" value="P-loop_NTPase"/>
</dbReference>
<protein>
    <submittedName>
        <fullName evidence="4">TIGR02680 family protein</fullName>
    </submittedName>
</protein>
<organism evidence="4 5">
    <name type="scientific">Marinilactibacillus piezotolerans</name>
    <dbReference type="NCBI Taxonomy" id="258723"/>
    <lineage>
        <taxon>Bacteria</taxon>
        <taxon>Bacillati</taxon>
        <taxon>Bacillota</taxon>
        <taxon>Bacilli</taxon>
        <taxon>Lactobacillales</taxon>
        <taxon>Carnobacteriaceae</taxon>
        <taxon>Marinilactibacillus</taxon>
    </lineage>
</organism>
<dbReference type="InterPro" id="IPR000219">
    <property type="entry name" value="DH_dom"/>
</dbReference>
<feature type="coiled-coil region" evidence="1">
    <location>
        <begin position="439"/>
        <end position="486"/>
    </location>
</feature>
<dbReference type="InterPro" id="IPR013496">
    <property type="entry name" value="CHP02680"/>
</dbReference>
<dbReference type="Pfam" id="PF13558">
    <property type="entry name" value="SbcC_Walker_B"/>
    <property type="match status" value="1"/>
</dbReference>
<feature type="domain" description="DH" evidence="3">
    <location>
        <begin position="743"/>
        <end position="949"/>
    </location>
</feature>
<feature type="compositionally biased region" description="Basic and acidic residues" evidence="2">
    <location>
        <begin position="582"/>
        <end position="603"/>
    </location>
</feature>
<evidence type="ECO:0000259" key="3">
    <source>
        <dbReference type="PROSITE" id="PS50010"/>
    </source>
</evidence>
<dbReference type="PROSITE" id="PS50010">
    <property type="entry name" value="DH_2"/>
    <property type="match status" value="1"/>
</dbReference>
<proteinExistence type="predicted"/>
<accession>A0A1I3WTG6</accession>
<evidence type="ECO:0000256" key="1">
    <source>
        <dbReference type="SAM" id="Coils"/>
    </source>
</evidence>
<dbReference type="NCBIfam" id="TIGR02680">
    <property type="entry name" value="TIGR02680 family protein"/>
    <property type="match status" value="1"/>
</dbReference>
<name>A0A1I3WTG6_9LACT</name>
<dbReference type="Gene3D" id="3.40.50.300">
    <property type="entry name" value="P-loop containing nucleotide triphosphate hydrolases"/>
    <property type="match status" value="2"/>
</dbReference>
<feature type="region of interest" description="Disordered" evidence="2">
    <location>
        <begin position="581"/>
        <end position="603"/>
    </location>
</feature>
<dbReference type="EMBL" id="FOSJ01000010">
    <property type="protein sequence ID" value="SFK10640.1"/>
    <property type="molecule type" value="Genomic_DNA"/>
</dbReference>
<feature type="coiled-coil region" evidence="1">
    <location>
        <begin position="236"/>
        <end position="305"/>
    </location>
</feature>
<reference evidence="5" key="1">
    <citation type="submission" date="2016-10" db="EMBL/GenBank/DDBJ databases">
        <authorList>
            <person name="Varghese N."/>
            <person name="Submissions S."/>
        </authorList>
    </citation>
    <scope>NUCLEOTIDE SEQUENCE [LARGE SCALE GENOMIC DNA]</scope>
    <source>
        <strain evidence="5">DSM 16108</strain>
    </source>
</reference>
<dbReference type="RefSeq" id="WP_177206301.1">
    <property type="nucleotide sequence ID" value="NZ_FOSJ01000010.1"/>
</dbReference>
<sequence length="1379" mass="163193">MQNTAERNKWKVNRAGLFNYWYYEDQAFDFAGGKLLLRGNNGAGKSVTMQSFLPVLLDGSTRPERLDPFNSKARRMEDYLLGEKEVSGHDERTGYLYMEFKREQTEQYMTIGIGLQAKRGSQLKFWGFILTDNRRIGHDFPLYKMENHDGEQVKIPLSKIQLRNQVANGGYVVDKRKDYASLVNEYIFGYETIEQYEDLIKLLIQLRSPKLSKDYKPSAIYEILEEALPPLSDEDLRHLSDTIEQMDQTKQQLDQLEREYTAITDLNKVYTAYNEKILYDQTMGYLEAEKRKQDTEQRYQTAVDKAKHHEDSLACLAQTINLQHIDLETARKTRQRLEHHEVWNLEEERQDNEKRLEEEENIKEQTEQKVDKVRKKIHTEQSGLDDMELKINQRQERIEDLLEELEADALEASFIEADRMHQEDFQENKQNPFSFSAWNRQARNQLKHLEEIKESLRKLEMLQKQYQEKDQELGQYKQTMDELRNSEKDWEQWFKEEKNQQLNKIHEWIKTADYLMVSDEQIQEASRALDRLYEETRYDQVREPIQAALNAYKSGKQKNLAVLRVHQDRTNKIIEELEQEATEWKNKKDPDPDTHPKTKEMREQWKQQGIQAEPLYNVVEFRETVDEETKKRIEAALIETGLLDAVVSEEEVMVEYDRILRPNPQLMAYTLSEFLQPDVSETSVTAEFVEQILQSILIDESDEQVLSISEKGHYSIGLLKGHAVPVETVRFIGKNVRKRYREEQIRLLEEQIQSEKQELEKIETDIERNESSIRQADHDFKEFPNDENLFGLYDKLEKARFNINQLNDTIQRLSEAVKRIGKEVRELELSIKAQTKENRLNLTVQEYVTAADHMHEYERMLSELKREQEHFLNEEERKQETINRLEDLEEEILELKGDFNVVQDRITRLEKNIEQIERQMDQAGVKDIRDQIQSVIEEIEKLTEEIERNKVSHTEHRVDLTHVEKDIEDLETERTFFAQLVKAWRKSYVNEMKRALVTFDDDESTEMLEASEVLKALSGRVSTKETAQLTSQLSRVRNDRQDDLIEYSPLQRSLFQETEHWMQEVEGGEKQLLINQWKQAGSREIIELTAQGKRVSPYLVGEDLKQERERQSVMLDEQDKKLYEEILFHSVGMKLRARIDRAERWVEEMRKLMESRNDSSGVEFSIRWRPRTAETEEEMDTKDLVELLRQNPRALKDEAIDQVTKHFRTKINRAKVLMNESTEMQTLLQVLKQVLDYRRWFSFELSVKRTGDERRKPLTNTQFDKFSGGEKARAMYIPLFIATYSRYLEAGDEAPYLISLDEAFAGVDERNIADLFEVVEELGFNYIMNSQAIWGDYETVSKLAISELFRPQNADHVVVIRYLWDGQKRVMVNDEISES</sequence>
<keyword evidence="5" id="KW-1185">Reference proteome</keyword>
<dbReference type="SUPFAM" id="SSF52540">
    <property type="entry name" value="P-loop containing nucleoside triphosphate hydrolases"/>
    <property type="match status" value="1"/>
</dbReference>
<dbReference type="GO" id="GO:0005085">
    <property type="term" value="F:guanyl-nucleotide exchange factor activity"/>
    <property type="evidence" value="ECO:0007669"/>
    <property type="project" value="InterPro"/>
</dbReference>
<gene>
    <name evidence="4" type="ORF">SAMN04488569_101015</name>
</gene>
<keyword evidence="1" id="KW-0175">Coiled coil</keyword>
<feature type="coiled-coil region" evidence="1">
    <location>
        <begin position="738"/>
        <end position="973"/>
    </location>
</feature>
<evidence type="ECO:0000313" key="5">
    <source>
        <dbReference type="Proteomes" id="UP000199589"/>
    </source>
</evidence>